<dbReference type="EMBL" id="NBTZ01000022">
    <property type="protein sequence ID" value="OTP78688.1"/>
    <property type="molecule type" value="Genomic_DNA"/>
</dbReference>
<sequence>MAVYRRVEGEVALISAHATRKKARASPRFFASVTTVFPVQEHRGFIA</sequence>
<reference evidence="1 2" key="1">
    <citation type="submission" date="2017-03" db="EMBL/GenBank/DDBJ databases">
        <title>Genome analysis of strain PAMC 26577.</title>
        <authorList>
            <person name="Oh H.-M."/>
            <person name="Yang J.-A."/>
        </authorList>
    </citation>
    <scope>NUCLEOTIDE SEQUENCE [LARGE SCALE GENOMIC DNA]</scope>
    <source>
        <strain evidence="1 2">PAMC 26577</strain>
    </source>
</reference>
<dbReference type="AlphaFoldDB" id="A0A242N4U0"/>
<evidence type="ECO:0000313" key="1">
    <source>
        <dbReference type="EMBL" id="OTP78688.1"/>
    </source>
</evidence>
<name>A0A242N4U0_CABSO</name>
<organism evidence="1 2">
    <name type="scientific">Caballeronia sordidicola</name>
    <name type="common">Burkholderia sordidicola</name>
    <dbReference type="NCBI Taxonomy" id="196367"/>
    <lineage>
        <taxon>Bacteria</taxon>
        <taxon>Pseudomonadati</taxon>
        <taxon>Pseudomonadota</taxon>
        <taxon>Betaproteobacteria</taxon>
        <taxon>Burkholderiales</taxon>
        <taxon>Burkholderiaceae</taxon>
        <taxon>Caballeronia</taxon>
    </lineage>
</organism>
<gene>
    <name evidence="1" type="ORF">PAMC26577_03615</name>
</gene>
<dbReference type="Proteomes" id="UP000195221">
    <property type="component" value="Unassembled WGS sequence"/>
</dbReference>
<protein>
    <submittedName>
        <fullName evidence="1">Uncharacterized protein</fullName>
    </submittedName>
</protein>
<accession>A0A242N4U0</accession>
<comment type="caution">
    <text evidence="1">The sequence shown here is derived from an EMBL/GenBank/DDBJ whole genome shotgun (WGS) entry which is preliminary data.</text>
</comment>
<evidence type="ECO:0000313" key="2">
    <source>
        <dbReference type="Proteomes" id="UP000195221"/>
    </source>
</evidence>
<proteinExistence type="predicted"/>